<sequence length="172" mass="18580">MSVPPTPGPGPTPPDVLPDLARMLIADEQFAKVRGTVMDANPYMEKEVAGRVVEEGLKFVAACAKNPGIGLAPSRIVDEGWHALILHTAMYAELCERLGDRFVHHYPGYDPTNYDPPILDRTRGAIAALGWVADPELWGPPSDETPVSVAAQCQHAPECTIRPMPQPEPPVG</sequence>
<reference evidence="1" key="1">
    <citation type="journal article" date="2014" name="Int. J. Syst. Evol. Microbiol.">
        <title>Complete genome sequence of Corynebacterium casei LMG S-19264T (=DSM 44701T), isolated from a smear-ripened cheese.</title>
        <authorList>
            <consortium name="US DOE Joint Genome Institute (JGI-PGF)"/>
            <person name="Walter F."/>
            <person name="Albersmeier A."/>
            <person name="Kalinowski J."/>
            <person name="Ruckert C."/>
        </authorList>
    </citation>
    <scope>NUCLEOTIDE SEQUENCE</scope>
    <source>
        <strain evidence="1">JCM 4234</strain>
    </source>
</reference>
<comment type="caution">
    <text evidence="1">The sequence shown here is derived from an EMBL/GenBank/DDBJ whole genome shotgun (WGS) entry which is preliminary data.</text>
</comment>
<reference evidence="1" key="2">
    <citation type="submission" date="2020-09" db="EMBL/GenBank/DDBJ databases">
        <authorList>
            <person name="Sun Q."/>
            <person name="Ohkuma M."/>
        </authorList>
    </citation>
    <scope>NUCLEOTIDE SEQUENCE</scope>
    <source>
        <strain evidence="1">JCM 4234</strain>
    </source>
</reference>
<keyword evidence="2" id="KW-1185">Reference proteome</keyword>
<proteinExistence type="predicted"/>
<dbReference type="EMBL" id="BMSL01000003">
    <property type="protein sequence ID" value="GGS29468.1"/>
    <property type="molecule type" value="Genomic_DNA"/>
</dbReference>
<gene>
    <name evidence="1" type="ORF">GCM10010238_17920</name>
</gene>
<dbReference type="AlphaFoldDB" id="A0A918GDD0"/>
<organism evidence="1 2">
    <name type="scientific">Streptomyces griseoviridis</name>
    <dbReference type="NCBI Taxonomy" id="45398"/>
    <lineage>
        <taxon>Bacteria</taxon>
        <taxon>Bacillati</taxon>
        <taxon>Actinomycetota</taxon>
        <taxon>Actinomycetes</taxon>
        <taxon>Kitasatosporales</taxon>
        <taxon>Streptomycetaceae</taxon>
        <taxon>Streptomyces</taxon>
    </lineage>
</organism>
<evidence type="ECO:0000313" key="1">
    <source>
        <dbReference type="EMBL" id="GGS29468.1"/>
    </source>
</evidence>
<protein>
    <submittedName>
        <fullName evidence="1">Uncharacterized protein</fullName>
    </submittedName>
</protein>
<dbReference type="Proteomes" id="UP000653493">
    <property type="component" value="Unassembled WGS sequence"/>
</dbReference>
<evidence type="ECO:0000313" key="2">
    <source>
        <dbReference type="Proteomes" id="UP000653493"/>
    </source>
</evidence>
<accession>A0A918GDD0</accession>
<name>A0A918GDD0_STRGD</name>